<dbReference type="RefSeq" id="WP_140478973.1">
    <property type="nucleotide sequence ID" value="NZ_CP041090.2"/>
</dbReference>
<evidence type="ECO:0000313" key="3">
    <source>
        <dbReference type="Proteomes" id="UP000319298"/>
    </source>
</evidence>
<evidence type="ECO:0000256" key="1">
    <source>
        <dbReference type="SAM" id="MobiDB-lite"/>
    </source>
</evidence>
<protein>
    <submittedName>
        <fullName evidence="2">Uncharacterized protein</fullName>
    </submittedName>
</protein>
<gene>
    <name evidence="2" type="ORF">FJN17_08030</name>
</gene>
<evidence type="ECO:0000313" key="2">
    <source>
        <dbReference type="EMBL" id="QDF37517.1"/>
    </source>
</evidence>
<name>A0ABX5W4H0_9BRAD</name>
<feature type="region of interest" description="Disordered" evidence="1">
    <location>
        <begin position="217"/>
        <end position="238"/>
    </location>
</feature>
<reference evidence="3" key="1">
    <citation type="submission" date="2019-06" db="EMBL/GenBank/DDBJ databases">
        <title>Whole-Genome Sequence of Bradyrhizobium sp. 3 Strain 65S1MB.</title>
        <authorList>
            <person name="Bromfield E.S.P."/>
            <person name="Cloutier S."/>
            <person name="Nguyen H.D.T."/>
        </authorList>
    </citation>
    <scope>NUCLEOTIDE SEQUENCE [LARGE SCALE GENOMIC DNA]</scope>
    <source>
        <strain evidence="3">65S1MB</strain>
    </source>
</reference>
<dbReference type="Proteomes" id="UP000319298">
    <property type="component" value="Chromosome"/>
</dbReference>
<organism evidence="2 3">
    <name type="scientific">Bradyrhizobium symbiodeficiens</name>
    <dbReference type="NCBI Taxonomy" id="1404367"/>
    <lineage>
        <taxon>Bacteria</taxon>
        <taxon>Pseudomonadati</taxon>
        <taxon>Pseudomonadota</taxon>
        <taxon>Alphaproteobacteria</taxon>
        <taxon>Hyphomicrobiales</taxon>
        <taxon>Nitrobacteraceae</taxon>
        <taxon>Bradyrhizobium</taxon>
    </lineage>
</organism>
<accession>A0ABX5W4H0</accession>
<proteinExistence type="predicted"/>
<dbReference type="EMBL" id="CP041090">
    <property type="protein sequence ID" value="QDF37517.1"/>
    <property type="molecule type" value="Genomic_DNA"/>
</dbReference>
<sequence>MNTIATAPSKYGWTVECLDVSKLLGNITDEIKAFEAKQLGKLKGELEAFDKKKHAVSDAYGQKYAALVQRWCNVTSDMEVLHRTLVCLFGKDAWKGYVTECVCPKLSEVADADAALQVRLSCALGELEKARNQAIATTDQAKLYLDTLTGNQAALEKDLKANEDWIAEIKRLLQGRDAAKAIYLFWFKVLPKQLSMANTELAKKLDFAKDELPGALCPPKSGSATQQTGADRSGAAAGMAPHPVPWLVDPKQFAKEIDCAWSAYWDAKKKQGEAEVRFNNAPDDVASTEKKLEELRKALDATIGDCLAKAAPSKCDCAEPAAGREAAAPQPDQAV</sequence>
<reference evidence="2 3" key="2">
    <citation type="journal article" date="2020" name="Int. J. Syst. Evol. Microbiol.">
        <title>Description and complete genome sequences of Bradyrhizobium symbiodeficiens sp. nov., a non-symbiotic bacterium associated with legumes native to Canada.</title>
        <authorList>
            <person name="Bromfield E.S.P."/>
            <person name="Cloutier S."/>
            <person name="Nguyen H.D.T."/>
        </authorList>
    </citation>
    <scope>NUCLEOTIDE SEQUENCE [LARGE SCALE GENOMIC DNA]</scope>
    <source>
        <strain evidence="2 3">65S1MB</strain>
    </source>
</reference>
<keyword evidence="3" id="KW-1185">Reference proteome</keyword>